<feature type="signal peptide" evidence="3">
    <location>
        <begin position="1"/>
        <end position="19"/>
    </location>
</feature>
<dbReference type="Proteomes" id="UP000092666">
    <property type="component" value="Unassembled WGS sequence"/>
</dbReference>
<dbReference type="SUPFAM" id="SSF81296">
    <property type="entry name" value="E set domains"/>
    <property type="match status" value="1"/>
</dbReference>
<proteinExistence type="predicted"/>
<dbReference type="EMBL" id="KI669501">
    <property type="protein sequence ID" value="OCF34137.1"/>
    <property type="molecule type" value="Genomic_DNA"/>
</dbReference>
<feature type="domain" description="MD-2-related lipid-recognition" evidence="4">
    <location>
        <begin position="299"/>
        <end position="404"/>
    </location>
</feature>
<dbReference type="Gene3D" id="2.60.40.770">
    <property type="match status" value="1"/>
</dbReference>
<accession>A0A1B9GT26</accession>
<dbReference type="InterPro" id="IPR014756">
    <property type="entry name" value="Ig_E-set"/>
</dbReference>
<reference evidence="6" key="2">
    <citation type="submission" date="2013-12" db="EMBL/GenBank/DDBJ databases">
        <title>Evolution of pathogenesis and genome organization in the Tremellales.</title>
        <authorList>
            <person name="Cuomo C."/>
            <person name="Litvintseva A."/>
            <person name="Heitman J."/>
            <person name="Chen Y."/>
            <person name="Sun S."/>
            <person name="Springer D."/>
            <person name="Dromer F."/>
            <person name="Young S."/>
            <person name="Zeng Q."/>
            <person name="Chapman S."/>
            <person name="Gujja S."/>
            <person name="Saif S."/>
            <person name="Birren B."/>
        </authorList>
    </citation>
    <scope>NUCLEOTIDE SEQUENCE [LARGE SCALE GENOMIC DNA]</scope>
    <source>
        <strain evidence="6">BCC8398</strain>
    </source>
</reference>
<sequence length="410" mass="41187">MHASALLALLPLLALSTSAAPPKRPLPYLLARQGALDLPPSLSSATSSLDPDYSASQYSSSLNLNSDSDGGYQITAGPGAGPTAWAIDTVPLSMYASPPPSLPTLAPTAPASGPVSKADSFADPTLMGDSLMAPTTALSVSDSAENIPTGAVAASGTGAGAAVAAAAITSLAGIMISAPTITVIATAPATALASITEMATGIPTATATGTESAEADITAIATSVVTATNGALATPTEGDYSVASTESPMSTSDSAIDSPTVAAADQTSSSTTSQTAPTETGLGDGDDLQKNKDKVKKIRYKHCADTSGTVTEVSVSPCEGGKGTINDPCHFHAGSNYTITLTYVSPSEASAPRANLIARDRSISNGSEYFPYPGQSFDACQYTTCPVPAQTSDTYTYTFETLNTWTSTSG</sequence>
<feature type="chain" id="PRO_5008627313" description="Phosphatidylglycerol/phosphatidylinositol transfer protein" evidence="3">
    <location>
        <begin position="20"/>
        <end position="410"/>
    </location>
</feature>
<feature type="compositionally biased region" description="Low complexity" evidence="2">
    <location>
        <begin position="260"/>
        <end position="280"/>
    </location>
</feature>
<dbReference type="AlphaFoldDB" id="A0A1B9GT26"/>
<evidence type="ECO:0000313" key="6">
    <source>
        <dbReference type="Proteomes" id="UP000092666"/>
    </source>
</evidence>
<dbReference type="InterPro" id="IPR003172">
    <property type="entry name" value="ML_dom"/>
</dbReference>
<keyword evidence="6" id="KW-1185">Reference proteome</keyword>
<evidence type="ECO:0000256" key="2">
    <source>
        <dbReference type="SAM" id="MobiDB-lite"/>
    </source>
</evidence>
<protein>
    <recommendedName>
        <fullName evidence="1">Phosphatidylglycerol/phosphatidylinositol transfer protein</fullName>
    </recommendedName>
</protein>
<feature type="region of interest" description="Disordered" evidence="2">
    <location>
        <begin position="235"/>
        <end position="290"/>
    </location>
</feature>
<dbReference type="OrthoDB" id="2564854at2759"/>
<reference evidence="5 6" key="1">
    <citation type="submission" date="2013-07" db="EMBL/GenBank/DDBJ databases">
        <title>The Genome Sequence of Cryptococcus heveanensis BCC8398.</title>
        <authorList>
            <consortium name="The Broad Institute Genome Sequencing Platform"/>
            <person name="Cuomo C."/>
            <person name="Litvintseva A."/>
            <person name="Chen Y."/>
            <person name="Heitman J."/>
            <person name="Sun S."/>
            <person name="Springer D."/>
            <person name="Dromer F."/>
            <person name="Young S.K."/>
            <person name="Zeng Q."/>
            <person name="Gargeya S."/>
            <person name="Fitzgerald M."/>
            <person name="Abouelleil A."/>
            <person name="Alvarado L."/>
            <person name="Berlin A.M."/>
            <person name="Chapman S.B."/>
            <person name="Dewar J."/>
            <person name="Goldberg J."/>
            <person name="Griggs A."/>
            <person name="Gujja S."/>
            <person name="Hansen M."/>
            <person name="Howarth C."/>
            <person name="Imamovic A."/>
            <person name="Larimer J."/>
            <person name="McCowan C."/>
            <person name="Murphy C."/>
            <person name="Pearson M."/>
            <person name="Priest M."/>
            <person name="Roberts A."/>
            <person name="Saif S."/>
            <person name="Shea T."/>
            <person name="Sykes S."/>
            <person name="Wortman J."/>
            <person name="Nusbaum C."/>
            <person name="Birren B."/>
        </authorList>
    </citation>
    <scope>NUCLEOTIDE SEQUENCE [LARGE SCALE GENOMIC DNA]</scope>
    <source>
        <strain evidence="5 6">BCC8398</strain>
    </source>
</reference>
<evidence type="ECO:0000313" key="5">
    <source>
        <dbReference type="EMBL" id="OCF34137.1"/>
    </source>
</evidence>
<evidence type="ECO:0000256" key="3">
    <source>
        <dbReference type="SAM" id="SignalP"/>
    </source>
</evidence>
<evidence type="ECO:0000256" key="1">
    <source>
        <dbReference type="ARBA" id="ARBA00016056"/>
    </source>
</evidence>
<dbReference type="Pfam" id="PF02221">
    <property type="entry name" value="E1_DerP2_DerF2"/>
    <property type="match status" value="1"/>
</dbReference>
<gene>
    <name evidence="5" type="ORF">I316_04086</name>
</gene>
<evidence type="ECO:0000259" key="4">
    <source>
        <dbReference type="Pfam" id="PF02221"/>
    </source>
</evidence>
<name>A0A1B9GT26_9TREE</name>
<feature type="compositionally biased region" description="Polar residues" evidence="2">
    <location>
        <begin position="242"/>
        <end position="257"/>
    </location>
</feature>
<keyword evidence="3" id="KW-0732">Signal</keyword>
<organism evidence="5 6">
    <name type="scientific">Kwoniella heveanensis BCC8398</name>
    <dbReference type="NCBI Taxonomy" id="1296120"/>
    <lineage>
        <taxon>Eukaryota</taxon>
        <taxon>Fungi</taxon>
        <taxon>Dikarya</taxon>
        <taxon>Basidiomycota</taxon>
        <taxon>Agaricomycotina</taxon>
        <taxon>Tremellomycetes</taxon>
        <taxon>Tremellales</taxon>
        <taxon>Cryptococcaceae</taxon>
        <taxon>Kwoniella</taxon>
    </lineage>
</organism>